<dbReference type="STRING" id="351605.Gura_1798"/>
<proteinExistence type="predicted"/>
<evidence type="ECO:0000313" key="6">
    <source>
        <dbReference type="Proteomes" id="UP000006695"/>
    </source>
</evidence>
<dbReference type="EMBL" id="CP000698">
    <property type="protein sequence ID" value="ABQ25988.1"/>
    <property type="molecule type" value="Genomic_DNA"/>
</dbReference>
<dbReference type="InterPro" id="IPR011006">
    <property type="entry name" value="CheY-like_superfamily"/>
</dbReference>
<dbReference type="InterPro" id="IPR050595">
    <property type="entry name" value="Bact_response_regulator"/>
</dbReference>
<dbReference type="RefSeq" id="WP_011938693.1">
    <property type="nucleotide sequence ID" value="NC_009483.1"/>
</dbReference>
<gene>
    <name evidence="5" type="ordered locus">Gura_1798</name>
</gene>
<dbReference type="CDD" id="cd00156">
    <property type="entry name" value="REC"/>
    <property type="match status" value="1"/>
</dbReference>
<dbReference type="SMART" id="SM00448">
    <property type="entry name" value="REC"/>
    <property type="match status" value="1"/>
</dbReference>
<feature type="domain" description="Response regulatory" evidence="4">
    <location>
        <begin position="4"/>
        <end position="120"/>
    </location>
</feature>
<keyword evidence="1 3" id="KW-0597">Phosphoprotein</keyword>
<dbReference type="HOGENOM" id="CLU_039039_0_0_7"/>
<evidence type="ECO:0000256" key="2">
    <source>
        <dbReference type="ARBA" id="ARBA00023012"/>
    </source>
</evidence>
<dbReference type="PROSITE" id="PS50110">
    <property type="entry name" value="RESPONSE_REGULATORY"/>
    <property type="match status" value="1"/>
</dbReference>
<dbReference type="GO" id="GO:0000160">
    <property type="term" value="P:phosphorelay signal transduction system"/>
    <property type="evidence" value="ECO:0007669"/>
    <property type="project" value="UniProtKB-KW"/>
</dbReference>
<dbReference type="Proteomes" id="UP000006695">
    <property type="component" value="Chromosome"/>
</dbReference>
<evidence type="ECO:0000259" key="4">
    <source>
        <dbReference type="PROSITE" id="PS50110"/>
    </source>
</evidence>
<organism evidence="5 6">
    <name type="scientific">Geotalea uraniireducens (strain Rf4)</name>
    <name type="common">Geobacter uraniireducens</name>
    <dbReference type="NCBI Taxonomy" id="351605"/>
    <lineage>
        <taxon>Bacteria</taxon>
        <taxon>Pseudomonadati</taxon>
        <taxon>Thermodesulfobacteriota</taxon>
        <taxon>Desulfuromonadia</taxon>
        <taxon>Geobacterales</taxon>
        <taxon>Geobacteraceae</taxon>
        <taxon>Geotalea</taxon>
    </lineage>
</organism>
<dbReference type="PANTHER" id="PTHR44591">
    <property type="entry name" value="STRESS RESPONSE REGULATOR PROTEIN 1"/>
    <property type="match status" value="1"/>
</dbReference>
<evidence type="ECO:0000256" key="1">
    <source>
        <dbReference type="ARBA" id="ARBA00022553"/>
    </source>
</evidence>
<keyword evidence="2" id="KW-0902">Two-component regulatory system</keyword>
<dbReference type="SUPFAM" id="SSF52172">
    <property type="entry name" value="CheY-like"/>
    <property type="match status" value="1"/>
</dbReference>
<feature type="modified residue" description="4-aspartylphosphate" evidence="3">
    <location>
        <position position="53"/>
    </location>
</feature>
<name>A5GEY3_GEOUR</name>
<evidence type="ECO:0000256" key="3">
    <source>
        <dbReference type="PROSITE-ProRule" id="PRU00169"/>
    </source>
</evidence>
<dbReference type="Gene3D" id="3.40.50.2300">
    <property type="match status" value="1"/>
</dbReference>
<dbReference type="InterPro" id="IPR001789">
    <property type="entry name" value="Sig_transdc_resp-reg_receiver"/>
</dbReference>
<dbReference type="Pfam" id="PF00072">
    <property type="entry name" value="Response_reg"/>
    <property type="match status" value="1"/>
</dbReference>
<dbReference type="AlphaFoldDB" id="A5GEY3"/>
<evidence type="ECO:0000313" key="5">
    <source>
        <dbReference type="EMBL" id="ABQ25988.1"/>
    </source>
</evidence>
<reference evidence="5 6" key="1">
    <citation type="submission" date="2007-05" db="EMBL/GenBank/DDBJ databases">
        <title>Complete sequence of Geobacter uraniireducens Rf4.</title>
        <authorList>
            <consortium name="US DOE Joint Genome Institute"/>
            <person name="Copeland A."/>
            <person name="Lucas S."/>
            <person name="Lapidus A."/>
            <person name="Barry K."/>
            <person name="Detter J.C."/>
            <person name="Glavina del Rio T."/>
            <person name="Hammon N."/>
            <person name="Israni S."/>
            <person name="Dalin E."/>
            <person name="Tice H."/>
            <person name="Pitluck S."/>
            <person name="Chertkov O."/>
            <person name="Brettin T."/>
            <person name="Bruce D."/>
            <person name="Han C."/>
            <person name="Schmutz J."/>
            <person name="Larimer F."/>
            <person name="Land M."/>
            <person name="Hauser L."/>
            <person name="Kyrpides N."/>
            <person name="Mikhailova N."/>
            <person name="Shelobolina E."/>
            <person name="Aklujkar M."/>
            <person name="Lovley D."/>
            <person name="Richardson P."/>
        </authorList>
    </citation>
    <scope>NUCLEOTIDE SEQUENCE [LARGE SCALE GENOMIC DNA]</scope>
    <source>
        <strain evidence="5 6">Rf4</strain>
    </source>
</reference>
<keyword evidence="6" id="KW-1185">Reference proteome</keyword>
<dbReference type="KEGG" id="gur:Gura_1798"/>
<dbReference type="PANTHER" id="PTHR44591:SF14">
    <property type="entry name" value="PROTEIN PILG"/>
    <property type="match status" value="1"/>
</dbReference>
<sequence length="421" mass="44996">MSNKLLLADDSITIQKVVGIIFANEDYELTVVDNGDAALDKAKQISPDIILVDALMPGKTGYEVCAEVRRDPALKSTPLLLMTGAFEPFDEDKARQSGADDFISKPFESQQLIDRVKKLIELGKERASSVPLQEATVTVAPAIEPVAAAVWTEPAVTSVSSPAAAQSANDLAEAFFAGEEACVAEPEDIFPLAEEVVEGCPDDDLWGAFEIEEIAEGEPVEFGEVAAETVPLSEFSSDIEIDDTFSFAEEDDAGIVETGPEVFSEEPQAFGTGWEPVGEQTFAFREEPETVDFEQPVGLETVPGFDTPPAPAAQPEVSDFFDETVAPVVAAPAPAPSLQEVDLQFAPEEEYVPVLEAAAPSGAASVAPAAQPADLTEAQLAAVISSVSREIIEKIVWEVVPDLAEMLIKEEIRKIKEGSVR</sequence>
<dbReference type="OrthoDB" id="9780312at2"/>
<protein>
    <submittedName>
        <fullName evidence="5">Response regulator receiver protein</fullName>
    </submittedName>
</protein>
<accession>A5GEY3</accession>